<evidence type="ECO:0000313" key="3">
    <source>
        <dbReference type="Proteomes" id="UP000076532"/>
    </source>
</evidence>
<sequence length="114" mass="11872">MACPATALPMPKLLSVPPPVSPSPALSPPTGRANSPPKPPSPAISPLRPATKPEPVPQSQHAADSRVGTLQTTHNVPPSPARESATSKGEYGIWSRRPHVPASAPRMITAERCP</sequence>
<dbReference type="AlphaFoldDB" id="A0A166G2C1"/>
<keyword evidence="3" id="KW-1185">Reference proteome</keyword>
<dbReference type="Proteomes" id="UP000076532">
    <property type="component" value="Unassembled WGS sequence"/>
</dbReference>
<dbReference type="EMBL" id="KV417583">
    <property type="protein sequence ID" value="KZP17398.1"/>
    <property type="molecule type" value="Genomic_DNA"/>
</dbReference>
<name>A0A166G2C1_9AGAM</name>
<organism evidence="2 3">
    <name type="scientific">Athelia psychrophila</name>
    <dbReference type="NCBI Taxonomy" id="1759441"/>
    <lineage>
        <taxon>Eukaryota</taxon>
        <taxon>Fungi</taxon>
        <taxon>Dikarya</taxon>
        <taxon>Basidiomycota</taxon>
        <taxon>Agaricomycotina</taxon>
        <taxon>Agaricomycetes</taxon>
        <taxon>Agaricomycetidae</taxon>
        <taxon>Atheliales</taxon>
        <taxon>Atheliaceae</taxon>
        <taxon>Athelia</taxon>
    </lineage>
</organism>
<gene>
    <name evidence="2" type="ORF">FIBSPDRAFT_865069</name>
</gene>
<evidence type="ECO:0000256" key="1">
    <source>
        <dbReference type="SAM" id="MobiDB-lite"/>
    </source>
</evidence>
<feature type="region of interest" description="Disordered" evidence="1">
    <location>
        <begin position="1"/>
        <end position="97"/>
    </location>
</feature>
<feature type="compositionally biased region" description="Pro residues" evidence="1">
    <location>
        <begin position="16"/>
        <end position="27"/>
    </location>
</feature>
<proteinExistence type="predicted"/>
<protein>
    <submittedName>
        <fullName evidence="2">Uncharacterized protein</fullName>
    </submittedName>
</protein>
<reference evidence="2 3" key="1">
    <citation type="journal article" date="2016" name="Mol. Biol. Evol.">
        <title>Comparative Genomics of Early-Diverging Mushroom-Forming Fungi Provides Insights into the Origins of Lignocellulose Decay Capabilities.</title>
        <authorList>
            <person name="Nagy L.G."/>
            <person name="Riley R."/>
            <person name="Tritt A."/>
            <person name="Adam C."/>
            <person name="Daum C."/>
            <person name="Floudas D."/>
            <person name="Sun H."/>
            <person name="Yadav J.S."/>
            <person name="Pangilinan J."/>
            <person name="Larsson K.H."/>
            <person name="Matsuura K."/>
            <person name="Barry K."/>
            <person name="Labutti K."/>
            <person name="Kuo R."/>
            <person name="Ohm R.A."/>
            <person name="Bhattacharya S.S."/>
            <person name="Shirouzu T."/>
            <person name="Yoshinaga Y."/>
            <person name="Martin F.M."/>
            <person name="Grigoriev I.V."/>
            <person name="Hibbett D.S."/>
        </authorList>
    </citation>
    <scope>NUCLEOTIDE SEQUENCE [LARGE SCALE GENOMIC DNA]</scope>
    <source>
        <strain evidence="2 3">CBS 109695</strain>
    </source>
</reference>
<accession>A0A166G2C1</accession>
<evidence type="ECO:0000313" key="2">
    <source>
        <dbReference type="EMBL" id="KZP17398.1"/>
    </source>
</evidence>
<feature type="compositionally biased region" description="Polar residues" evidence="1">
    <location>
        <begin position="57"/>
        <end position="76"/>
    </location>
</feature>